<evidence type="ECO:0000256" key="12">
    <source>
        <dbReference type="RuleBase" id="RU003355"/>
    </source>
</evidence>
<proteinExistence type="inferred from homology"/>
<evidence type="ECO:0000259" key="13">
    <source>
        <dbReference type="Pfam" id="PF00082"/>
    </source>
</evidence>
<dbReference type="InterPro" id="IPR046450">
    <property type="entry name" value="PA_dom_sf"/>
</dbReference>
<dbReference type="PANTHER" id="PTHR43806">
    <property type="entry name" value="PEPTIDASE S8"/>
    <property type="match status" value="1"/>
</dbReference>
<comment type="cofactor">
    <cofactor evidence="1">
        <name>Ca(2+)</name>
        <dbReference type="ChEBI" id="CHEBI:29108"/>
    </cofactor>
</comment>
<evidence type="ECO:0000256" key="6">
    <source>
        <dbReference type="ARBA" id="ARBA00022729"/>
    </source>
</evidence>
<dbReference type="PROSITE" id="PS00136">
    <property type="entry name" value="SUBTILASE_ASP"/>
    <property type="match status" value="1"/>
</dbReference>
<comment type="caution">
    <text evidence="15">The sequence shown here is derived from an EMBL/GenBank/DDBJ whole genome shotgun (WGS) entry which is preliminary data.</text>
</comment>
<comment type="similarity">
    <text evidence="3 11 12">Belongs to the peptidase S8 family.</text>
</comment>
<dbReference type="InterPro" id="IPR010435">
    <property type="entry name" value="C5a/SBT2-like_Fn3"/>
</dbReference>
<evidence type="ECO:0000256" key="7">
    <source>
        <dbReference type="ARBA" id="ARBA00022801"/>
    </source>
</evidence>
<accession>A0AA94WSC3</accession>
<evidence type="ECO:0000256" key="5">
    <source>
        <dbReference type="ARBA" id="ARBA00022670"/>
    </source>
</evidence>
<dbReference type="PROSITE" id="PS51892">
    <property type="entry name" value="SUBTILASE"/>
    <property type="match status" value="1"/>
</dbReference>
<organism evidence="15 16">
    <name type="scientific">Sutcliffiella horikoshii</name>
    <dbReference type="NCBI Taxonomy" id="79883"/>
    <lineage>
        <taxon>Bacteria</taxon>
        <taxon>Bacillati</taxon>
        <taxon>Bacillota</taxon>
        <taxon>Bacilli</taxon>
        <taxon>Bacillales</taxon>
        <taxon>Bacillaceae</taxon>
        <taxon>Sutcliffiella</taxon>
    </lineage>
</organism>
<evidence type="ECO:0000256" key="2">
    <source>
        <dbReference type="ARBA" id="ARBA00004613"/>
    </source>
</evidence>
<dbReference type="InterPro" id="IPR015500">
    <property type="entry name" value="Peptidase_S8_subtilisin-rel"/>
</dbReference>
<evidence type="ECO:0000313" key="16">
    <source>
        <dbReference type="Proteomes" id="UP000323393"/>
    </source>
</evidence>
<dbReference type="GO" id="GO:0016020">
    <property type="term" value="C:membrane"/>
    <property type="evidence" value="ECO:0007669"/>
    <property type="project" value="InterPro"/>
</dbReference>
<dbReference type="InterPro" id="IPR000209">
    <property type="entry name" value="Peptidase_S8/S53_dom"/>
</dbReference>
<sequence length="1155" mass="127777">MKTYKLLEGEKMKRTKRQAISVLFIFVLLFSGLATQASAGFEYPEKTDPKLDMLKKGPAEQNIFDVFEQESNDSLYGEKVESSNPNEKVRLIVEVEDKGDASLSAQQIEKVKTSLVKARNVSGKVRHTYTEGFYGFSMDTTLGEAQKIQNMNGVKDVRIAKTYEHTVVNSKELVEAMNVWTKYNYRGQGMVVAIVDSGIDYRHEALTLSENGKEHAKLTQDTIQGKLDATEIADKWYTDKVPSGYDWADKDDDVIPAKNSHGTHVAGIVGAFEESQKKAVGVAPDVQLLAEKVFSDTRGYAYDDDIAAGIYHAVELGADVINLSLGSDAGSVDANDPVQRAIQYATEQGVLVVASAGNAAYSTKQNLLERSQLPLAKNPDIGLVGDPGITPYALQVASSENDLMKVDGFTLNDGSVLGYQTQPNIKKPIDHLDPTKEYEVVYVGEGLSADFKELESLEGKIVLSKPAKAYAFYSTVQVEANKKGAAAAIVIPPPGVSDYSSLYFSPYSIPAVTTEQEKGNKLVELLESGEKVTVQLSNEGLWVQNTATEPMSSFSSYGSPTDLSFKPEITAPGGKINSTVINNQYETMSGTSMSSPHVAAGGALLLQKYYQEWELPKTMETVLKAKNALMNTSMILTNPKHENTVYSPRRQGSGMMKIEQALSTPYLLQHVGVPLEQAASVALKEIDHTFDFTLNVEALNKNLVHPRHQYEIYVDVLTDEKETRTYEGVEREYLTLNSIPVENASIKINGKQQKEDSKFQYKPHRDDKVNISITLPKELSDGRFVEGYVRFVPKGSSVKELTNLSIPFMGYYGDWSAISNVDESPVNGDAYIGYTVLWNELLDLPLGYDGATGTFDADAIGVSPRSISSGAYPSFTALRNLKELSLSIQDENGSKVSTIGSFEEFTEDGSPYPFRKNIMSYRNYYYSFEYPFWNSIDNEGNILPDGQYYYVFTSTLDYEGAEPQETKIPIKVDTVAPVVQNLKVTEQQGGTYKITWDVEEEGTGYIGSMIWVNGSYKNLRDSKYEYISSDKPEIVMVSSIDAARNVGVGYVGNEELKHADPFINYLHVSGTNINENKPASITVFGYKRLDWHFVITDAEGNSLEEANIDNEHSIYGLRWTPDAGYPEGDYYVTVTGTDETGLTLTSAPRKMTIKR</sequence>
<dbReference type="InterPro" id="IPR022398">
    <property type="entry name" value="Peptidase_S8_His-AS"/>
</dbReference>
<protein>
    <submittedName>
        <fullName evidence="15">S8 family serine peptidase</fullName>
    </submittedName>
</protein>
<dbReference type="Pfam" id="PF06280">
    <property type="entry name" value="fn3_5"/>
    <property type="match status" value="1"/>
</dbReference>
<dbReference type="Gene3D" id="2.60.40.1710">
    <property type="entry name" value="Subtilisin-like superfamily"/>
    <property type="match status" value="1"/>
</dbReference>
<dbReference type="EMBL" id="VTEU01000002">
    <property type="protein sequence ID" value="TYS59909.1"/>
    <property type="molecule type" value="Genomic_DNA"/>
</dbReference>
<dbReference type="PROSITE" id="PS00137">
    <property type="entry name" value="SUBTILASE_HIS"/>
    <property type="match status" value="1"/>
</dbReference>
<feature type="active site" description="Charge relay system" evidence="10 11">
    <location>
        <position position="261"/>
    </location>
</feature>
<dbReference type="PANTHER" id="PTHR43806:SF11">
    <property type="entry name" value="CEREVISIN-RELATED"/>
    <property type="match status" value="1"/>
</dbReference>
<evidence type="ECO:0000256" key="1">
    <source>
        <dbReference type="ARBA" id="ARBA00001913"/>
    </source>
</evidence>
<keyword evidence="7 11" id="KW-0378">Hydrolase</keyword>
<dbReference type="InterPro" id="IPR034216">
    <property type="entry name" value="C5a_Peptidase"/>
</dbReference>
<dbReference type="SUPFAM" id="SSF52743">
    <property type="entry name" value="Subtilisin-like"/>
    <property type="match status" value="1"/>
</dbReference>
<dbReference type="InterPro" id="IPR023827">
    <property type="entry name" value="Peptidase_S8_Asp-AS"/>
</dbReference>
<feature type="domain" description="C5a peptidase/Subtilisin-like protease SBT2-like Fn3-like" evidence="14">
    <location>
        <begin position="681"/>
        <end position="809"/>
    </location>
</feature>
<dbReference type="InterPro" id="IPR050131">
    <property type="entry name" value="Peptidase_S8_subtilisin-like"/>
</dbReference>
<keyword evidence="4" id="KW-0964">Secreted</keyword>
<evidence type="ECO:0000256" key="9">
    <source>
        <dbReference type="ARBA" id="ARBA00022837"/>
    </source>
</evidence>
<dbReference type="GO" id="GO:0006508">
    <property type="term" value="P:proteolysis"/>
    <property type="evidence" value="ECO:0007669"/>
    <property type="project" value="UniProtKB-KW"/>
</dbReference>
<evidence type="ECO:0000256" key="3">
    <source>
        <dbReference type="ARBA" id="ARBA00011073"/>
    </source>
</evidence>
<dbReference type="Pfam" id="PF00082">
    <property type="entry name" value="Peptidase_S8"/>
    <property type="match status" value="1"/>
</dbReference>
<dbReference type="GO" id="GO:0004252">
    <property type="term" value="F:serine-type endopeptidase activity"/>
    <property type="evidence" value="ECO:0007669"/>
    <property type="project" value="UniProtKB-UniRule"/>
</dbReference>
<gene>
    <name evidence="15" type="ORF">FZC74_07065</name>
</gene>
<evidence type="ECO:0000256" key="10">
    <source>
        <dbReference type="PIRSR" id="PIRSR615500-1"/>
    </source>
</evidence>
<dbReference type="AlphaFoldDB" id="A0AA94WSC3"/>
<dbReference type="PRINTS" id="PR00723">
    <property type="entry name" value="SUBTILISIN"/>
</dbReference>
<evidence type="ECO:0000256" key="8">
    <source>
        <dbReference type="ARBA" id="ARBA00022825"/>
    </source>
</evidence>
<evidence type="ECO:0000256" key="11">
    <source>
        <dbReference type="PROSITE-ProRule" id="PRU01240"/>
    </source>
</evidence>
<feature type="active site" description="Charge relay system" evidence="10 11">
    <location>
        <position position="592"/>
    </location>
</feature>
<keyword evidence="6" id="KW-0732">Signal</keyword>
<dbReference type="Gene3D" id="3.40.50.200">
    <property type="entry name" value="Peptidase S8/S53 domain"/>
    <property type="match status" value="1"/>
</dbReference>
<evidence type="ECO:0000313" key="15">
    <source>
        <dbReference type="EMBL" id="TYS59909.1"/>
    </source>
</evidence>
<name>A0AA94WSC3_9BACI</name>
<dbReference type="InterPro" id="IPR036852">
    <property type="entry name" value="Peptidase_S8/S53_dom_sf"/>
</dbReference>
<dbReference type="Proteomes" id="UP000323393">
    <property type="component" value="Unassembled WGS sequence"/>
</dbReference>
<dbReference type="Gene3D" id="3.50.30.30">
    <property type="match status" value="1"/>
</dbReference>
<dbReference type="InterPro" id="IPR023828">
    <property type="entry name" value="Peptidase_S8_Ser-AS"/>
</dbReference>
<comment type="subcellular location">
    <subcellularLocation>
        <location evidence="2">Secreted</location>
    </subcellularLocation>
</comment>
<feature type="domain" description="Peptidase S8/S53" evidence="13">
    <location>
        <begin position="187"/>
        <end position="654"/>
    </location>
</feature>
<keyword evidence="5 11" id="KW-0645">Protease</keyword>
<dbReference type="CDD" id="cd07475">
    <property type="entry name" value="Peptidases_S8_C5a_Peptidase"/>
    <property type="match status" value="1"/>
</dbReference>
<reference evidence="15 16" key="1">
    <citation type="submission" date="2019-08" db="EMBL/GenBank/DDBJ databases">
        <title>Bacillus genomes from the desert of Cuatro Cienegas, Coahuila.</title>
        <authorList>
            <person name="Olmedo-Alvarez G."/>
        </authorList>
    </citation>
    <scope>NUCLEOTIDE SEQUENCE [LARGE SCALE GENOMIC DNA]</scope>
    <source>
        <strain evidence="15 16">CH88_3T</strain>
    </source>
</reference>
<feature type="active site" description="Charge relay system" evidence="10 11">
    <location>
        <position position="196"/>
    </location>
</feature>
<evidence type="ECO:0000259" key="14">
    <source>
        <dbReference type="Pfam" id="PF06280"/>
    </source>
</evidence>
<dbReference type="GO" id="GO:0005576">
    <property type="term" value="C:extracellular region"/>
    <property type="evidence" value="ECO:0007669"/>
    <property type="project" value="UniProtKB-SubCell"/>
</dbReference>
<dbReference type="PROSITE" id="PS00138">
    <property type="entry name" value="SUBTILASE_SER"/>
    <property type="match status" value="1"/>
</dbReference>
<evidence type="ECO:0000256" key="4">
    <source>
        <dbReference type="ARBA" id="ARBA00022525"/>
    </source>
</evidence>
<keyword evidence="9" id="KW-0106">Calcium</keyword>
<keyword evidence="8 11" id="KW-0720">Serine protease</keyword>
<dbReference type="SUPFAM" id="SSF52025">
    <property type="entry name" value="PA domain"/>
    <property type="match status" value="1"/>
</dbReference>